<proteinExistence type="predicted"/>
<dbReference type="Gene3D" id="3.40.50.10090">
    <property type="match status" value="2"/>
</dbReference>
<dbReference type="InterPro" id="IPR003754">
    <property type="entry name" value="4pyrrol_synth_uPrphyn_synth"/>
</dbReference>
<dbReference type="PANTHER" id="PTHR40082:SF1">
    <property type="entry name" value="BLR5956 PROTEIN"/>
    <property type="match status" value="1"/>
</dbReference>
<dbReference type="InterPro" id="IPR039793">
    <property type="entry name" value="UROS/Hem4"/>
</dbReference>
<accession>A0A518B0J2</accession>
<keyword evidence="3" id="KW-1185">Reference proteome</keyword>
<dbReference type="RefSeq" id="WP_419193332.1">
    <property type="nucleotide sequence ID" value="NZ_CP036279.1"/>
</dbReference>
<name>A0A518B0J2_9BACT</name>
<evidence type="ECO:0000259" key="1">
    <source>
        <dbReference type="Pfam" id="PF02602"/>
    </source>
</evidence>
<gene>
    <name evidence="2" type="ORF">Pan216_13500</name>
</gene>
<protein>
    <submittedName>
        <fullName evidence="2">Bifunctional uroporphyrinogen-III synthetase/response regulator domain protein</fullName>
    </submittedName>
</protein>
<organism evidence="2 3">
    <name type="scientific">Kolteria novifilia</name>
    <dbReference type="NCBI Taxonomy" id="2527975"/>
    <lineage>
        <taxon>Bacteria</taxon>
        <taxon>Pseudomonadati</taxon>
        <taxon>Planctomycetota</taxon>
        <taxon>Planctomycetia</taxon>
        <taxon>Kolteriales</taxon>
        <taxon>Kolteriaceae</taxon>
        <taxon>Kolteria</taxon>
    </lineage>
</organism>
<dbReference type="CDD" id="cd06578">
    <property type="entry name" value="HemD"/>
    <property type="match status" value="1"/>
</dbReference>
<reference evidence="2 3" key="1">
    <citation type="submission" date="2019-02" db="EMBL/GenBank/DDBJ databases">
        <title>Deep-cultivation of Planctomycetes and their phenomic and genomic characterization uncovers novel biology.</title>
        <authorList>
            <person name="Wiegand S."/>
            <person name="Jogler M."/>
            <person name="Boedeker C."/>
            <person name="Pinto D."/>
            <person name="Vollmers J."/>
            <person name="Rivas-Marin E."/>
            <person name="Kohn T."/>
            <person name="Peeters S.H."/>
            <person name="Heuer A."/>
            <person name="Rast P."/>
            <person name="Oberbeckmann S."/>
            <person name="Bunk B."/>
            <person name="Jeske O."/>
            <person name="Meyerdierks A."/>
            <person name="Storesund J.E."/>
            <person name="Kallscheuer N."/>
            <person name="Luecker S."/>
            <person name="Lage O.M."/>
            <person name="Pohl T."/>
            <person name="Merkel B.J."/>
            <person name="Hornburger P."/>
            <person name="Mueller R.-W."/>
            <person name="Bruemmer F."/>
            <person name="Labrenz M."/>
            <person name="Spormann A.M."/>
            <person name="Op den Camp H."/>
            <person name="Overmann J."/>
            <person name="Amann R."/>
            <person name="Jetten M.S.M."/>
            <person name="Mascher T."/>
            <person name="Medema M.H."/>
            <person name="Devos D.P."/>
            <person name="Kaster A.-K."/>
            <person name="Ovreas L."/>
            <person name="Rohde M."/>
            <person name="Galperin M.Y."/>
            <person name="Jogler C."/>
        </authorList>
    </citation>
    <scope>NUCLEOTIDE SEQUENCE [LARGE SCALE GENOMIC DNA]</scope>
    <source>
        <strain evidence="2 3">Pan216</strain>
    </source>
</reference>
<evidence type="ECO:0000313" key="2">
    <source>
        <dbReference type="EMBL" id="QDU60509.1"/>
    </source>
</evidence>
<dbReference type="AlphaFoldDB" id="A0A518B0J2"/>
<dbReference type="Pfam" id="PF02602">
    <property type="entry name" value="HEM4"/>
    <property type="match status" value="1"/>
</dbReference>
<dbReference type="GO" id="GO:0006780">
    <property type="term" value="P:uroporphyrinogen III biosynthetic process"/>
    <property type="evidence" value="ECO:0007669"/>
    <property type="project" value="InterPro"/>
</dbReference>
<dbReference type="EMBL" id="CP036279">
    <property type="protein sequence ID" value="QDU60509.1"/>
    <property type="molecule type" value="Genomic_DNA"/>
</dbReference>
<dbReference type="InterPro" id="IPR036108">
    <property type="entry name" value="4pyrrol_syn_uPrphyn_synt_sf"/>
</dbReference>
<dbReference type="PANTHER" id="PTHR40082">
    <property type="entry name" value="BLR5956 PROTEIN"/>
    <property type="match status" value="1"/>
</dbReference>
<dbReference type="KEGG" id="knv:Pan216_13500"/>
<feature type="domain" description="Tetrapyrrole biosynthesis uroporphyrinogen III synthase" evidence="1">
    <location>
        <begin position="23"/>
        <end position="257"/>
    </location>
</feature>
<evidence type="ECO:0000313" key="3">
    <source>
        <dbReference type="Proteomes" id="UP000317093"/>
    </source>
</evidence>
<sequence>MSDDAASIADATVALPESRELDTLARMMEAKGAQVIRCPLVAIHDAEDAAPIEAWLKDLVSGTFDDLILMTGEGVNRLLGFAERASMRPAVEEALGKVRKITRGPKPSRALRKIGLGPDLPAAAPTTDGIIETLSSEHLQGRRVAVQMYGQVPNEKLLGFLREAGATVAPVAPYVYAPDSDTDRVIDLIDRMNRGEVTVVAFTSASQVDRLWQVAEKSERAEALRKGIARTLVAGVGPVVNEALEQRGVEVAVSPSESFFMKPLVTAIAQKLSSD</sequence>
<dbReference type="GO" id="GO:0004852">
    <property type="term" value="F:uroporphyrinogen-III synthase activity"/>
    <property type="evidence" value="ECO:0007669"/>
    <property type="project" value="InterPro"/>
</dbReference>
<dbReference type="SUPFAM" id="SSF69618">
    <property type="entry name" value="HemD-like"/>
    <property type="match status" value="1"/>
</dbReference>
<dbReference type="Proteomes" id="UP000317093">
    <property type="component" value="Chromosome"/>
</dbReference>